<comment type="similarity">
    <text evidence="8 10">Belongs to the adenylosuccinate synthetase family.</text>
</comment>
<keyword evidence="8" id="KW-0963">Cytoplasm</keyword>
<dbReference type="Gene3D" id="3.40.440.10">
    <property type="entry name" value="Adenylosuccinate Synthetase, subunit A, domain 1"/>
    <property type="match status" value="1"/>
</dbReference>
<feature type="binding site" description="in other chain" evidence="8">
    <location>
        <position position="223"/>
    </location>
    <ligand>
        <name>IMP</name>
        <dbReference type="ChEBI" id="CHEBI:58053"/>
        <note>ligand shared between dimeric partners</note>
    </ligand>
</feature>
<dbReference type="FunFam" id="1.10.300.10:FF:000001">
    <property type="entry name" value="Adenylosuccinate synthetase"/>
    <property type="match status" value="1"/>
</dbReference>
<dbReference type="GO" id="GO:0004019">
    <property type="term" value="F:adenylosuccinate synthase activity"/>
    <property type="evidence" value="ECO:0007669"/>
    <property type="project" value="UniProtKB-UniRule"/>
</dbReference>
<dbReference type="GO" id="GO:0044208">
    <property type="term" value="P:'de novo' AMP biosynthetic process"/>
    <property type="evidence" value="ECO:0007669"/>
    <property type="project" value="UniProtKB-UniRule"/>
</dbReference>
<keyword evidence="7 8" id="KW-0342">GTP-binding</keyword>
<dbReference type="PROSITE" id="PS01266">
    <property type="entry name" value="ADENYLOSUCCIN_SYN_1"/>
    <property type="match status" value="1"/>
</dbReference>
<feature type="binding site" evidence="8">
    <location>
        <begin position="40"/>
        <end position="42"/>
    </location>
    <ligand>
        <name>GTP</name>
        <dbReference type="ChEBI" id="CHEBI:37565"/>
    </ligand>
</feature>
<dbReference type="CDD" id="cd03108">
    <property type="entry name" value="AdSS"/>
    <property type="match status" value="1"/>
</dbReference>
<reference evidence="12" key="1">
    <citation type="journal article" date="2017" name="Appl. Environ. Microbiol.">
        <title>Genomic analysis of Calderihabitans maritimus KKC1, a thermophilic hydrogenogenic carboxydotrophic bacterium isolated from marine sediment.</title>
        <authorList>
            <person name="Omae K."/>
            <person name="Yoneda Y."/>
            <person name="Fukuyama Y."/>
            <person name="Yoshida T."/>
            <person name="Sako Y."/>
        </authorList>
    </citation>
    <scope>NUCLEOTIDE SEQUENCE [LARGE SCALE GENOMIC DNA]</scope>
    <source>
        <strain evidence="12">KKC1</strain>
    </source>
</reference>
<feature type="binding site" evidence="8">
    <location>
        <begin position="12"/>
        <end position="18"/>
    </location>
    <ligand>
        <name>GTP</name>
        <dbReference type="ChEBI" id="CHEBI:37565"/>
    </ligand>
</feature>
<evidence type="ECO:0000256" key="1">
    <source>
        <dbReference type="ARBA" id="ARBA00011738"/>
    </source>
</evidence>
<dbReference type="PANTHER" id="PTHR11846">
    <property type="entry name" value="ADENYLOSUCCINATE SYNTHETASE"/>
    <property type="match status" value="1"/>
</dbReference>
<accession>A0A1Z5HVZ7</accession>
<evidence type="ECO:0000256" key="8">
    <source>
        <dbReference type="HAMAP-Rule" id="MF_00011"/>
    </source>
</evidence>
<feature type="active site" description="Proton donor" evidence="8">
    <location>
        <position position="41"/>
    </location>
</feature>
<proteinExistence type="inferred from homology"/>
<dbReference type="InterPro" id="IPR033128">
    <property type="entry name" value="Adenylosuccin_syn_Lys_AS"/>
</dbReference>
<feature type="binding site" description="in other chain" evidence="8">
    <location>
        <begin position="38"/>
        <end position="41"/>
    </location>
    <ligand>
        <name>IMP</name>
        <dbReference type="ChEBI" id="CHEBI:58053"/>
        <note>ligand shared between dimeric partners</note>
    </ligand>
</feature>
<evidence type="ECO:0000256" key="4">
    <source>
        <dbReference type="ARBA" id="ARBA00022741"/>
    </source>
</evidence>
<dbReference type="EMBL" id="BDGJ01000168">
    <property type="protein sequence ID" value="GAW93719.1"/>
    <property type="molecule type" value="Genomic_DNA"/>
</dbReference>
<comment type="function">
    <text evidence="8">Plays an important role in the de novo pathway of purine nucleotide biosynthesis. Catalyzes the first committed step in the biosynthesis of AMP from IMP.</text>
</comment>
<feature type="binding site" evidence="8">
    <location>
        <begin position="330"/>
        <end position="332"/>
    </location>
    <ligand>
        <name>GTP</name>
        <dbReference type="ChEBI" id="CHEBI:37565"/>
    </ligand>
</feature>
<evidence type="ECO:0000256" key="7">
    <source>
        <dbReference type="ARBA" id="ARBA00023134"/>
    </source>
</evidence>
<evidence type="ECO:0000256" key="3">
    <source>
        <dbReference type="ARBA" id="ARBA00022723"/>
    </source>
</evidence>
<dbReference type="SMART" id="SM00788">
    <property type="entry name" value="Adenylsucc_synt"/>
    <property type="match status" value="1"/>
</dbReference>
<comment type="subcellular location">
    <subcellularLocation>
        <location evidence="8">Cytoplasm</location>
    </subcellularLocation>
</comment>
<evidence type="ECO:0000256" key="10">
    <source>
        <dbReference type="RuleBase" id="RU000520"/>
    </source>
</evidence>
<protein>
    <recommendedName>
        <fullName evidence="8 10">Adenylosuccinate synthetase</fullName>
        <shortName evidence="8">AMPSase</shortName>
        <shortName evidence="8">AdSS</shortName>
        <ecNumber evidence="8 10">6.3.4.4</ecNumber>
    </recommendedName>
    <alternativeName>
        <fullName evidence="8">IMP--aspartate ligase</fullName>
    </alternativeName>
</protein>
<feature type="binding site" evidence="8">
    <location>
        <position position="304"/>
    </location>
    <ligand>
        <name>GTP</name>
        <dbReference type="ChEBI" id="CHEBI:37565"/>
    </ligand>
</feature>
<evidence type="ECO:0000256" key="5">
    <source>
        <dbReference type="ARBA" id="ARBA00022755"/>
    </source>
</evidence>
<dbReference type="InterPro" id="IPR042111">
    <property type="entry name" value="Adenylosuccinate_synth_dom3"/>
</dbReference>
<feature type="active site" description="Proton acceptor" evidence="8">
    <location>
        <position position="13"/>
    </location>
</feature>
<keyword evidence="12" id="KW-1185">Reference proteome</keyword>
<dbReference type="InterPro" id="IPR018220">
    <property type="entry name" value="Adenylosuccin_syn_GTP-bd"/>
</dbReference>
<feature type="binding site" description="in other chain" evidence="8">
    <location>
        <position position="238"/>
    </location>
    <ligand>
        <name>IMP</name>
        <dbReference type="ChEBI" id="CHEBI:58053"/>
        <note>ligand shared between dimeric partners</note>
    </ligand>
</feature>
<organism evidence="11 12">
    <name type="scientific">Calderihabitans maritimus</name>
    <dbReference type="NCBI Taxonomy" id="1246530"/>
    <lineage>
        <taxon>Bacteria</taxon>
        <taxon>Bacillati</taxon>
        <taxon>Bacillota</taxon>
        <taxon>Clostridia</taxon>
        <taxon>Neomoorellales</taxon>
        <taxon>Calderihabitantaceae</taxon>
        <taxon>Calderihabitans</taxon>
    </lineage>
</organism>
<evidence type="ECO:0000256" key="6">
    <source>
        <dbReference type="ARBA" id="ARBA00022842"/>
    </source>
</evidence>
<comment type="cofactor">
    <cofactor evidence="8">
        <name>Mg(2+)</name>
        <dbReference type="ChEBI" id="CHEBI:18420"/>
    </cofactor>
    <text evidence="8">Binds 1 Mg(2+) ion per subunit.</text>
</comment>
<dbReference type="GO" id="GO:0000287">
    <property type="term" value="F:magnesium ion binding"/>
    <property type="evidence" value="ECO:0007669"/>
    <property type="project" value="UniProtKB-UniRule"/>
</dbReference>
<keyword evidence="2 8" id="KW-0436">Ligase</keyword>
<comment type="pathway">
    <text evidence="8 10">Purine metabolism; AMP biosynthesis via de novo pathway; AMP from IMP: step 1/2.</text>
</comment>
<sequence>MPALVLIGAQWGDEGKGKITDFLARQADVVVRYQGGNNAGHTVVVGDQEFKLHLIPSGILYEDKTCVIGNGVVIDPSVLVKELDYLESQGISTDNLRISRNAHLIMPYHKRLDEIEEQRRGAYKIGTTKRGIGPAYMDKAARSGIRVVDLLDKHEFKKKLETILAEKNFLLERVYEADAFVLEEVLQDYLQYAERIRKYVTDTSWLINKAIDEGQKVLFEGAQGTLLDLDHGTYPYVTSSHPTAGGACIGAGVGPTKISRVIGVAKAYTTRVGQGPFPSELKDSVGDYIRQKGREFGTTTGRPRRCGWLDLVILRYAARINGLDAIALTKLDVLGGLPRVKICIGYEYKGQLITEFPHSHEILTQCQPVYEELKGWEGDISEIRYFEDLPEQAQEFIRRVEELTGIPICIVAVGPRRSQTILRGDIF</sequence>
<comment type="catalytic activity">
    <reaction evidence="8 10">
        <text>IMP + L-aspartate + GTP = N(6)-(1,2-dicarboxyethyl)-AMP + GDP + phosphate + 2 H(+)</text>
        <dbReference type="Rhea" id="RHEA:15753"/>
        <dbReference type="ChEBI" id="CHEBI:15378"/>
        <dbReference type="ChEBI" id="CHEBI:29991"/>
        <dbReference type="ChEBI" id="CHEBI:37565"/>
        <dbReference type="ChEBI" id="CHEBI:43474"/>
        <dbReference type="ChEBI" id="CHEBI:57567"/>
        <dbReference type="ChEBI" id="CHEBI:58053"/>
        <dbReference type="ChEBI" id="CHEBI:58189"/>
        <dbReference type="EC" id="6.3.4.4"/>
    </reaction>
</comment>
<feature type="binding site" description="in other chain" evidence="8">
    <location>
        <position position="128"/>
    </location>
    <ligand>
        <name>IMP</name>
        <dbReference type="ChEBI" id="CHEBI:58053"/>
        <note>ligand shared between dimeric partners</note>
    </ligand>
</feature>
<keyword evidence="6 8" id="KW-0460">Magnesium</keyword>
<dbReference type="GO" id="GO:0046040">
    <property type="term" value="P:IMP metabolic process"/>
    <property type="evidence" value="ECO:0007669"/>
    <property type="project" value="TreeGrafter"/>
</dbReference>
<keyword evidence="3 8" id="KW-0479">Metal-binding</keyword>
<dbReference type="NCBIfam" id="NF002223">
    <property type="entry name" value="PRK01117.1"/>
    <property type="match status" value="1"/>
</dbReference>
<dbReference type="InterPro" id="IPR042109">
    <property type="entry name" value="Adenylosuccinate_synth_dom1"/>
</dbReference>
<dbReference type="NCBIfam" id="TIGR00184">
    <property type="entry name" value="purA"/>
    <property type="match status" value="1"/>
</dbReference>
<dbReference type="OrthoDB" id="9807553at2"/>
<feature type="binding site" evidence="8">
    <location>
        <begin position="298"/>
        <end position="304"/>
    </location>
    <ligand>
        <name>substrate</name>
    </ligand>
</feature>
<dbReference type="UniPathway" id="UPA00075">
    <property type="reaction ID" value="UER00335"/>
</dbReference>
<dbReference type="HAMAP" id="MF_00011">
    <property type="entry name" value="Adenylosucc_synth"/>
    <property type="match status" value="1"/>
</dbReference>
<evidence type="ECO:0000313" key="12">
    <source>
        <dbReference type="Proteomes" id="UP000197032"/>
    </source>
</evidence>
<feature type="binding site" evidence="8">
    <location>
        <begin position="412"/>
        <end position="414"/>
    </location>
    <ligand>
        <name>GTP</name>
        <dbReference type="ChEBI" id="CHEBI:37565"/>
    </ligand>
</feature>
<dbReference type="SUPFAM" id="SSF52540">
    <property type="entry name" value="P-loop containing nucleoside triphosphate hydrolases"/>
    <property type="match status" value="1"/>
</dbReference>
<dbReference type="AlphaFoldDB" id="A0A1Z5HVZ7"/>
<dbReference type="InterPro" id="IPR001114">
    <property type="entry name" value="Adenylosuccinate_synthetase"/>
</dbReference>
<dbReference type="InterPro" id="IPR027417">
    <property type="entry name" value="P-loop_NTPase"/>
</dbReference>
<dbReference type="GO" id="GO:0005525">
    <property type="term" value="F:GTP binding"/>
    <property type="evidence" value="ECO:0007669"/>
    <property type="project" value="UniProtKB-UniRule"/>
</dbReference>
<feature type="binding site" evidence="8">
    <location>
        <position position="13"/>
    </location>
    <ligand>
        <name>Mg(2+)</name>
        <dbReference type="ChEBI" id="CHEBI:18420"/>
    </ligand>
</feature>
<feature type="binding site" description="in other chain" evidence="8">
    <location>
        <position position="302"/>
    </location>
    <ligand>
        <name>IMP</name>
        <dbReference type="ChEBI" id="CHEBI:58053"/>
        <note>ligand shared between dimeric partners</note>
    </ligand>
</feature>
<feature type="active site" evidence="9">
    <location>
        <position position="139"/>
    </location>
</feature>
<comment type="caution">
    <text evidence="11">The sequence shown here is derived from an EMBL/GenBank/DDBJ whole genome shotgun (WGS) entry which is preliminary data.</text>
</comment>
<evidence type="ECO:0000313" key="11">
    <source>
        <dbReference type="EMBL" id="GAW93719.1"/>
    </source>
</evidence>
<dbReference type="FunFam" id="3.90.170.10:FF:000001">
    <property type="entry name" value="Adenylosuccinate synthetase"/>
    <property type="match status" value="1"/>
</dbReference>
<dbReference type="GO" id="GO:0005737">
    <property type="term" value="C:cytoplasm"/>
    <property type="evidence" value="ECO:0007669"/>
    <property type="project" value="UniProtKB-SubCell"/>
</dbReference>
<dbReference type="RefSeq" id="WP_088554797.1">
    <property type="nucleotide sequence ID" value="NZ_BDGJ01000168.1"/>
</dbReference>
<comment type="subunit">
    <text evidence="1 8">Homodimer.</text>
</comment>
<dbReference type="Proteomes" id="UP000197032">
    <property type="component" value="Unassembled WGS sequence"/>
</dbReference>
<dbReference type="PROSITE" id="PS00513">
    <property type="entry name" value="ADENYLOSUCCIN_SYN_2"/>
    <property type="match status" value="1"/>
</dbReference>
<feature type="binding site" evidence="8">
    <location>
        <position position="142"/>
    </location>
    <ligand>
        <name>IMP</name>
        <dbReference type="ChEBI" id="CHEBI:58053"/>
        <note>ligand shared between dimeric partners</note>
    </ligand>
</feature>
<feature type="binding site" description="in other chain" evidence="8">
    <location>
        <begin position="13"/>
        <end position="16"/>
    </location>
    <ligand>
        <name>IMP</name>
        <dbReference type="ChEBI" id="CHEBI:58053"/>
        <note>ligand shared between dimeric partners</note>
    </ligand>
</feature>
<keyword evidence="5 8" id="KW-0658">Purine biosynthesis</keyword>
<feature type="binding site" evidence="8">
    <location>
        <position position="40"/>
    </location>
    <ligand>
        <name>Mg(2+)</name>
        <dbReference type="ChEBI" id="CHEBI:18420"/>
    </ligand>
</feature>
<evidence type="ECO:0000256" key="2">
    <source>
        <dbReference type="ARBA" id="ARBA00022598"/>
    </source>
</evidence>
<gene>
    <name evidence="8" type="primary">purA</name>
    <name evidence="11" type="ORF">KKC1_28470</name>
</gene>
<dbReference type="PANTHER" id="PTHR11846:SF0">
    <property type="entry name" value="ADENYLOSUCCINATE SYNTHETASE"/>
    <property type="match status" value="1"/>
</dbReference>
<dbReference type="Pfam" id="PF00709">
    <property type="entry name" value="Adenylsucc_synt"/>
    <property type="match status" value="1"/>
</dbReference>
<dbReference type="InterPro" id="IPR042110">
    <property type="entry name" value="Adenylosuccinate_synth_dom2"/>
</dbReference>
<dbReference type="Gene3D" id="3.90.170.10">
    <property type="entry name" value="Adenylosuccinate Synthetase, subunit A, domain 3"/>
    <property type="match status" value="1"/>
</dbReference>
<keyword evidence="4 8" id="KW-0547">Nucleotide-binding</keyword>
<name>A0A1Z5HVZ7_9FIRM</name>
<dbReference type="Gene3D" id="1.10.300.10">
    <property type="entry name" value="Adenylosuccinate Synthetase, subunit A, domain 2"/>
    <property type="match status" value="1"/>
</dbReference>
<dbReference type="EC" id="6.3.4.4" evidence="8 10"/>
<evidence type="ECO:0000256" key="9">
    <source>
        <dbReference type="PROSITE-ProRule" id="PRU10134"/>
    </source>
</evidence>